<dbReference type="PANTHER" id="PTHR46847:SF1">
    <property type="entry name" value="D-ALLOSE-BINDING PERIPLASMIC PROTEIN-RELATED"/>
    <property type="match status" value="1"/>
</dbReference>
<feature type="domain" description="Periplasmic binding protein" evidence="4">
    <location>
        <begin position="40"/>
        <end position="289"/>
    </location>
</feature>
<name>A0A9D2T6T0_9FIRM</name>
<dbReference type="InterPro" id="IPR028082">
    <property type="entry name" value="Peripla_BP_I"/>
</dbReference>
<dbReference type="AlphaFoldDB" id="A0A9D2T6T0"/>
<sequence>MSVREKLLWAAGAVLLVFLYLASSTDLIIKEREVQIHPVSIILDDVNDAYYQNFKKGVDQAARDYYADTSFTTLYDDISQEQQLQLIRREIEDGAEAVVVVPVNGEQLDQGLAEERSQVPLIVMAPGSLENAVRARICVDGAGAGQMLAEEAAEELPENTSFYLLASDLRSGDAKMVLEGVCRVLDEENAEYELGEWDGETDRLQAFIRTAASGKEPAALIALDKESLTETAQILKNGEDLKSRLAGVYGMGSNTSVLGSLESGIIDGLVTFDQYSAGYLSVEKAVEAIRDSRSGGTVQMDCFYITSENMRDKKYETMLYPME</sequence>
<dbReference type="Proteomes" id="UP000823883">
    <property type="component" value="Unassembled WGS sequence"/>
</dbReference>
<evidence type="ECO:0000313" key="6">
    <source>
        <dbReference type="Proteomes" id="UP000823883"/>
    </source>
</evidence>
<dbReference type="InterPro" id="IPR025997">
    <property type="entry name" value="SBP_2_dom"/>
</dbReference>
<reference evidence="5" key="2">
    <citation type="submission" date="2021-04" db="EMBL/GenBank/DDBJ databases">
        <authorList>
            <person name="Gilroy R."/>
        </authorList>
    </citation>
    <scope>NUCLEOTIDE SEQUENCE</scope>
    <source>
        <strain evidence="5">CHK183-5548</strain>
    </source>
</reference>
<comment type="subcellular location">
    <subcellularLocation>
        <location evidence="1">Cell envelope</location>
    </subcellularLocation>
</comment>
<reference evidence="5" key="1">
    <citation type="journal article" date="2021" name="PeerJ">
        <title>Extensive microbial diversity within the chicken gut microbiome revealed by metagenomics and culture.</title>
        <authorList>
            <person name="Gilroy R."/>
            <person name="Ravi A."/>
            <person name="Getino M."/>
            <person name="Pursley I."/>
            <person name="Horton D.L."/>
            <person name="Alikhan N.F."/>
            <person name="Baker D."/>
            <person name="Gharbi K."/>
            <person name="Hall N."/>
            <person name="Watson M."/>
            <person name="Adriaenssens E.M."/>
            <person name="Foster-Nyarko E."/>
            <person name="Jarju S."/>
            <person name="Secka A."/>
            <person name="Antonio M."/>
            <person name="Oren A."/>
            <person name="Chaudhuri R.R."/>
            <person name="La Ragione R."/>
            <person name="Hildebrand F."/>
            <person name="Pallen M.J."/>
        </authorList>
    </citation>
    <scope>NUCLEOTIDE SEQUENCE</scope>
    <source>
        <strain evidence="5">CHK183-5548</strain>
    </source>
</reference>
<dbReference type="Gene3D" id="3.40.50.2300">
    <property type="match status" value="2"/>
</dbReference>
<evidence type="ECO:0000313" key="5">
    <source>
        <dbReference type="EMBL" id="HJC47506.1"/>
    </source>
</evidence>
<organism evidence="5 6">
    <name type="scientific">Candidatus Lachnoclostridium pullistercoris</name>
    <dbReference type="NCBI Taxonomy" id="2838632"/>
    <lineage>
        <taxon>Bacteria</taxon>
        <taxon>Bacillati</taxon>
        <taxon>Bacillota</taxon>
        <taxon>Clostridia</taxon>
        <taxon>Lachnospirales</taxon>
        <taxon>Lachnospiraceae</taxon>
    </lineage>
</organism>
<dbReference type="PANTHER" id="PTHR46847">
    <property type="entry name" value="D-ALLOSE-BINDING PERIPLASMIC PROTEIN-RELATED"/>
    <property type="match status" value="1"/>
</dbReference>
<dbReference type="GO" id="GO:0030246">
    <property type="term" value="F:carbohydrate binding"/>
    <property type="evidence" value="ECO:0007669"/>
    <property type="project" value="UniProtKB-ARBA"/>
</dbReference>
<comment type="caution">
    <text evidence="5">The sequence shown here is derived from an EMBL/GenBank/DDBJ whole genome shotgun (WGS) entry which is preliminary data.</text>
</comment>
<proteinExistence type="inferred from homology"/>
<evidence type="ECO:0000256" key="2">
    <source>
        <dbReference type="ARBA" id="ARBA00007639"/>
    </source>
</evidence>
<evidence type="ECO:0000259" key="4">
    <source>
        <dbReference type="Pfam" id="PF13407"/>
    </source>
</evidence>
<keyword evidence="3" id="KW-0732">Signal</keyword>
<dbReference type="SUPFAM" id="SSF53822">
    <property type="entry name" value="Periplasmic binding protein-like I"/>
    <property type="match status" value="1"/>
</dbReference>
<dbReference type="GO" id="GO:0030313">
    <property type="term" value="C:cell envelope"/>
    <property type="evidence" value="ECO:0007669"/>
    <property type="project" value="UniProtKB-SubCell"/>
</dbReference>
<dbReference type="Pfam" id="PF13407">
    <property type="entry name" value="Peripla_BP_4"/>
    <property type="match status" value="1"/>
</dbReference>
<comment type="similarity">
    <text evidence="2">Belongs to the bacterial solute-binding protein 2 family.</text>
</comment>
<protein>
    <submittedName>
        <fullName evidence="5">Substrate-binding domain-containing protein</fullName>
    </submittedName>
</protein>
<gene>
    <name evidence="5" type="ORF">IAA04_05590</name>
</gene>
<dbReference type="EMBL" id="DWWL01000037">
    <property type="protein sequence ID" value="HJC47506.1"/>
    <property type="molecule type" value="Genomic_DNA"/>
</dbReference>
<evidence type="ECO:0000256" key="1">
    <source>
        <dbReference type="ARBA" id="ARBA00004196"/>
    </source>
</evidence>
<accession>A0A9D2T6T0</accession>
<evidence type="ECO:0000256" key="3">
    <source>
        <dbReference type="ARBA" id="ARBA00022729"/>
    </source>
</evidence>